<dbReference type="EMBL" id="UINC01013357">
    <property type="protein sequence ID" value="SVA57768.1"/>
    <property type="molecule type" value="Genomic_DNA"/>
</dbReference>
<evidence type="ECO:0000313" key="1">
    <source>
        <dbReference type="EMBL" id="SVA57768.1"/>
    </source>
</evidence>
<feature type="non-terminal residue" evidence="1">
    <location>
        <position position="187"/>
    </location>
</feature>
<name>A0A381WZN9_9ZZZZ</name>
<accession>A0A381WZN9</accession>
<evidence type="ECO:0008006" key="2">
    <source>
        <dbReference type="Google" id="ProtNLM"/>
    </source>
</evidence>
<dbReference type="AlphaFoldDB" id="A0A381WZN9"/>
<organism evidence="1">
    <name type="scientific">marine metagenome</name>
    <dbReference type="NCBI Taxonomy" id="408172"/>
    <lineage>
        <taxon>unclassified sequences</taxon>
        <taxon>metagenomes</taxon>
        <taxon>ecological metagenomes</taxon>
    </lineage>
</organism>
<sequence length="187" mass="20477">MKIISITLLWLSISFCQTTKQSSGALNPNIGMSAGTYANAGTDKLEVDGFFEIQFINGLYGDVWFSNLDMDSETSLEFNSSLGWMKKVAPDLTLAGGISNNTELNGERLNEFFIGGNISLFTGLAFFGINDTPSNFIGIFDLNFGPLKNIPVDLSMMSVSDEAGSDLFFMLKKTMTKNFIAGYTFSR</sequence>
<reference evidence="1" key="1">
    <citation type="submission" date="2018-05" db="EMBL/GenBank/DDBJ databases">
        <authorList>
            <person name="Lanie J.A."/>
            <person name="Ng W.-L."/>
            <person name="Kazmierczak K.M."/>
            <person name="Andrzejewski T.M."/>
            <person name="Davidsen T.M."/>
            <person name="Wayne K.J."/>
            <person name="Tettelin H."/>
            <person name="Glass J.I."/>
            <person name="Rusch D."/>
            <person name="Podicherti R."/>
            <person name="Tsui H.-C.T."/>
            <person name="Winkler M.E."/>
        </authorList>
    </citation>
    <scope>NUCLEOTIDE SEQUENCE</scope>
</reference>
<proteinExistence type="predicted"/>
<protein>
    <recommendedName>
        <fullName evidence="2">DUF5723 domain-containing protein</fullName>
    </recommendedName>
</protein>
<gene>
    <name evidence="1" type="ORF">METZ01_LOCUS110622</name>
</gene>